<dbReference type="GO" id="GO:0000156">
    <property type="term" value="F:phosphorelay response regulator activity"/>
    <property type="evidence" value="ECO:0007669"/>
    <property type="project" value="TreeGrafter"/>
</dbReference>
<evidence type="ECO:0000256" key="3">
    <source>
        <dbReference type="ARBA" id="ARBA00012438"/>
    </source>
</evidence>
<feature type="transmembrane region" description="Helical" evidence="15">
    <location>
        <begin position="173"/>
        <end position="194"/>
    </location>
</feature>
<dbReference type="SUPFAM" id="SSF55785">
    <property type="entry name" value="PYP-like sensor domain (PAS domain)"/>
    <property type="match status" value="1"/>
</dbReference>
<organism evidence="18 19">
    <name type="scientific">Sporolactobacillus shoreae</name>
    <dbReference type="NCBI Taxonomy" id="1465501"/>
    <lineage>
        <taxon>Bacteria</taxon>
        <taxon>Bacillati</taxon>
        <taxon>Bacillota</taxon>
        <taxon>Bacilli</taxon>
        <taxon>Bacillales</taxon>
        <taxon>Sporolactobacillaceae</taxon>
        <taxon>Sporolactobacillus</taxon>
    </lineage>
</organism>
<dbReference type="InterPro" id="IPR003660">
    <property type="entry name" value="HAMP_dom"/>
</dbReference>
<dbReference type="Gene3D" id="1.10.287.130">
    <property type="match status" value="1"/>
</dbReference>
<evidence type="ECO:0000256" key="10">
    <source>
        <dbReference type="ARBA" id="ARBA00022840"/>
    </source>
</evidence>
<dbReference type="PANTHER" id="PTHR42878">
    <property type="entry name" value="TWO-COMPONENT HISTIDINE KINASE"/>
    <property type="match status" value="1"/>
</dbReference>
<dbReference type="InterPro" id="IPR004358">
    <property type="entry name" value="Sig_transdc_His_kin-like_C"/>
</dbReference>
<comment type="catalytic activity">
    <reaction evidence="1">
        <text>ATP + protein L-histidine = ADP + protein N-phospho-L-histidine.</text>
        <dbReference type="EC" id="2.7.13.3"/>
    </reaction>
</comment>
<feature type="coiled-coil region" evidence="14">
    <location>
        <begin position="231"/>
        <end position="258"/>
    </location>
</feature>
<dbReference type="CDD" id="cd00075">
    <property type="entry name" value="HATPase"/>
    <property type="match status" value="1"/>
</dbReference>
<dbReference type="EC" id="2.7.13.3" evidence="3"/>
<dbReference type="CDD" id="cd00082">
    <property type="entry name" value="HisKA"/>
    <property type="match status" value="1"/>
</dbReference>
<dbReference type="CDD" id="cd06225">
    <property type="entry name" value="HAMP"/>
    <property type="match status" value="1"/>
</dbReference>
<keyword evidence="7 15" id="KW-0812">Transmembrane</keyword>
<dbReference type="PANTHER" id="PTHR42878:SF3">
    <property type="entry name" value="HISTIDINE PROTEIN KINASE SAES"/>
    <property type="match status" value="1"/>
</dbReference>
<dbReference type="OrthoDB" id="9813151at2"/>
<dbReference type="PRINTS" id="PR00344">
    <property type="entry name" value="BCTRLSENSOR"/>
</dbReference>
<dbReference type="InterPro" id="IPR036890">
    <property type="entry name" value="HATPase_C_sf"/>
</dbReference>
<keyword evidence="9" id="KW-0418">Kinase</keyword>
<comment type="subcellular location">
    <subcellularLocation>
        <location evidence="2">Cell membrane</location>
        <topology evidence="2">Multi-pass membrane protein</topology>
    </subcellularLocation>
</comment>
<dbReference type="SUPFAM" id="SSF158472">
    <property type="entry name" value="HAMP domain-like"/>
    <property type="match status" value="1"/>
</dbReference>
<keyword evidence="19" id="KW-1185">Reference proteome</keyword>
<evidence type="ECO:0000256" key="11">
    <source>
        <dbReference type="ARBA" id="ARBA00022989"/>
    </source>
</evidence>
<evidence type="ECO:0000256" key="9">
    <source>
        <dbReference type="ARBA" id="ARBA00022777"/>
    </source>
</evidence>
<dbReference type="Gene3D" id="3.30.565.10">
    <property type="entry name" value="Histidine kinase-like ATPase, C-terminal domain"/>
    <property type="match status" value="1"/>
</dbReference>
<sequence>MIWRGIITKLWATIIAIVAIALVFLTILLLQFFENSNLHQTELQMHKIGTKSVQLIENGGDRRTALNSISDISGVYSAGSALVTNRDYWFSAPDKGFPRLNRHFFQSDPVLNKALVSGKFVEKQGAFSNGGTTPAKMIIIGLPVHTRLGENGALYIFQTLNIAQNAIDQSKKLIYISTGIAIILTTFFAFFLSTRIGAPLRRMRTAVLQVARGNFDINVPVVTRDEVGDLAVAFNKMRDDLKANMTALNQEKEQLAGILDNMADGVVLLDENGRIKAKNPPATAFVRSWAFEHDDARSPSILTEMLLSASGERKQQIQNVTTQGRFWVVILTPLYSRQKIRGAVAVLRDMTEEQHIDQMKKGFVANVSHELRTPVSMIQGYSEAIIDGIAETDQEKTDMAKIILDESKRLGRLVNELLDLAKLEAGHFQLNKKDVPLIDFFSHTVNKFSNLAEKTGIRLELETDAGENDCFVFDPDRVEQVMTNLIDNAIRHTSEEGWVHISVHLESGELSVKVRDSGTGIAEEDLPFVFERFYKADKARTRGKSGTGLGLAIAKHIIDAHGGEISVNSRKEHGTTFQFSLPDNGD</sequence>
<dbReference type="SUPFAM" id="SSF47384">
    <property type="entry name" value="Homodimeric domain of signal transducing histidine kinase"/>
    <property type="match status" value="1"/>
</dbReference>
<dbReference type="FunFam" id="1.10.287.130:FF:000001">
    <property type="entry name" value="Two-component sensor histidine kinase"/>
    <property type="match status" value="1"/>
</dbReference>
<feature type="transmembrane region" description="Helical" evidence="15">
    <location>
        <begin position="12"/>
        <end position="33"/>
    </location>
</feature>
<evidence type="ECO:0000256" key="5">
    <source>
        <dbReference type="ARBA" id="ARBA00022553"/>
    </source>
</evidence>
<proteinExistence type="predicted"/>
<keyword evidence="10" id="KW-0067">ATP-binding</keyword>
<evidence type="ECO:0000313" key="19">
    <source>
        <dbReference type="Proteomes" id="UP000298347"/>
    </source>
</evidence>
<dbReference type="Gene3D" id="6.10.340.10">
    <property type="match status" value="1"/>
</dbReference>
<dbReference type="InterPro" id="IPR050351">
    <property type="entry name" value="BphY/WalK/GraS-like"/>
</dbReference>
<dbReference type="GO" id="GO:0000155">
    <property type="term" value="F:phosphorelay sensor kinase activity"/>
    <property type="evidence" value="ECO:0007669"/>
    <property type="project" value="InterPro"/>
</dbReference>
<dbReference type="RefSeq" id="WP_135348532.1">
    <property type="nucleotide sequence ID" value="NZ_SRJD01000009.1"/>
</dbReference>
<feature type="domain" description="HAMP" evidence="17">
    <location>
        <begin position="194"/>
        <end position="246"/>
    </location>
</feature>
<keyword evidence="6" id="KW-0808">Transferase</keyword>
<evidence type="ECO:0000259" key="17">
    <source>
        <dbReference type="PROSITE" id="PS50885"/>
    </source>
</evidence>
<comment type="caution">
    <text evidence="18">The sequence shown here is derived from an EMBL/GenBank/DDBJ whole genome shotgun (WGS) entry which is preliminary data.</text>
</comment>
<dbReference type="EMBL" id="SRJD01000009">
    <property type="protein sequence ID" value="TGA98152.1"/>
    <property type="molecule type" value="Genomic_DNA"/>
</dbReference>
<accession>A0A4Z0GPI0</accession>
<protein>
    <recommendedName>
        <fullName evidence="3">histidine kinase</fullName>
        <ecNumber evidence="3">2.7.13.3</ecNumber>
    </recommendedName>
</protein>
<evidence type="ECO:0000256" key="4">
    <source>
        <dbReference type="ARBA" id="ARBA00022475"/>
    </source>
</evidence>
<keyword evidence="8" id="KW-0547">Nucleotide-binding</keyword>
<dbReference type="InterPro" id="IPR005467">
    <property type="entry name" value="His_kinase_dom"/>
</dbReference>
<dbReference type="Pfam" id="PF18698">
    <property type="entry name" value="HisK_sensor"/>
    <property type="match status" value="1"/>
</dbReference>
<evidence type="ECO:0000313" key="18">
    <source>
        <dbReference type="EMBL" id="TGA98152.1"/>
    </source>
</evidence>
<dbReference type="Gene3D" id="3.30.450.20">
    <property type="entry name" value="PAS domain"/>
    <property type="match status" value="1"/>
</dbReference>
<dbReference type="GO" id="GO:0005886">
    <property type="term" value="C:plasma membrane"/>
    <property type="evidence" value="ECO:0007669"/>
    <property type="project" value="UniProtKB-SubCell"/>
</dbReference>
<dbReference type="InterPro" id="IPR003594">
    <property type="entry name" value="HATPase_dom"/>
</dbReference>
<evidence type="ECO:0000256" key="2">
    <source>
        <dbReference type="ARBA" id="ARBA00004651"/>
    </source>
</evidence>
<dbReference type="FunFam" id="3.30.565.10:FF:000006">
    <property type="entry name" value="Sensor histidine kinase WalK"/>
    <property type="match status" value="1"/>
</dbReference>
<evidence type="ECO:0000256" key="15">
    <source>
        <dbReference type="SAM" id="Phobius"/>
    </source>
</evidence>
<dbReference type="Pfam" id="PF00672">
    <property type="entry name" value="HAMP"/>
    <property type="match status" value="1"/>
</dbReference>
<dbReference type="InterPro" id="IPR035965">
    <property type="entry name" value="PAS-like_dom_sf"/>
</dbReference>
<dbReference type="GO" id="GO:0005524">
    <property type="term" value="F:ATP binding"/>
    <property type="evidence" value="ECO:0007669"/>
    <property type="project" value="UniProtKB-KW"/>
</dbReference>
<dbReference type="PROSITE" id="PS50885">
    <property type="entry name" value="HAMP"/>
    <property type="match status" value="1"/>
</dbReference>
<name>A0A4Z0GPI0_9BACL</name>
<feature type="domain" description="Histidine kinase" evidence="16">
    <location>
        <begin position="366"/>
        <end position="585"/>
    </location>
</feature>
<dbReference type="PROSITE" id="PS50109">
    <property type="entry name" value="HIS_KIN"/>
    <property type="match status" value="1"/>
</dbReference>
<dbReference type="SMART" id="SM00388">
    <property type="entry name" value="HisKA"/>
    <property type="match status" value="1"/>
</dbReference>
<evidence type="ECO:0000256" key="6">
    <source>
        <dbReference type="ARBA" id="ARBA00022679"/>
    </source>
</evidence>
<gene>
    <name evidence="18" type="ORF">E4665_09380</name>
</gene>
<keyword evidence="11 15" id="KW-1133">Transmembrane helix</keyword>
<dbReference type="SMART" id="SM00304">
    <property type="entry name" value="HAMP"/>
    <property type="match status" value="1"/>
</dbReference>
<dbReference type="Pfam" id="PF00512">
    <property type="entry name" value="HisKA"/>
    <property type="match status" value="1"/>
</dbReference>
<dbReference type="Pfam" id="PF02518">
    <property type="entry name" value="HATPase_c"/>
    <property type="match status" value="1"/>
</dbReference>
<evidence type="ECO:0000256" key="12">
    <source>
        <dbReference type="ARBA" id="ARBA00023012"/>
    </source>
</evidence>
<dbReference type="Proteomes" id="UP000298347">
    <property type="component" value="Unassembled WGS sequence"/>
</dbReference>
<keyword evidence="4" id="KW-1003">Cell membrane</keyword>
<keyword evidence="13 15" id="KW-0472">Membrane</keyword>
<evidence type="ECO:0000256" key="8">
    <source>
        <dbReference type="ARBA" id="ARBA00022741"/>
    </source>
</evidence>
<dbReference type="AlphaFoldDB" id="A0A4Z0GPI0"/>
<dbReference type="InterPro" id="IPR036097">
    <property type="entry name" value="HisK_dim/P_sf"/>
</dbReference>
<keyword evidence="12" id="KW-0902">Two-component regulatory system</keyword>
<dbReference type="GO" id="GO:0030295">
    <property type="term" value="F:protein kinase activator activity"/>
    <property type="evidence" value="ECO:0007669"/>
    <property type="project" value="TreeGrafter"/>
</dbReference>
<evidence type="ECO:0000256" key="1">
    <source>
        <dbReference type="ARBA" id="ARBA00000085"/>
    </source>
</evidence>
<keyword evidence="5" id="KW-0597">Phosphoprotein</keyword>
<dbReference type="InterPro" id="IPR003661">
    <property type="entry name" value="HisK_dim/P_dom"/>
</dbReference>
<dbReference type="InterPro" id="IPR041328">
    <property type="entry name" value="HisK_sensor"/>
</dbReference>
<reference evidence="18 19" key="1">
    <citation type="journal article" date="2015" name="Int. J. Syst. Evol. Microbiol.">
        <title>Sporolactobacillus shoreae sp. nov. and Sporolactobacillus spathodeae sp. nov., two spore-forming lactic acid bacteria isolated from tree barks in Thailand.</title>
        <authorList>
            <person name="Thamacharoensuk T."/>
            <person name="Kitahara M."/>
            <person name="Ohkuma M."/>
            <person name="Thongchul N."/>
            <person name="Tanasupawat S."/>
        </authorList>
    </citation>
    <scope>NUCLEOTIDE SEQUENCE [LARGE SCALE GENOMIC DNA]</scope>
    <source>
        <strain evidence="18 19">BK92</strain>
    </source>
</reference>
<evidence type="ECO:0000256" key="14">
    <source>
        <dbReference type="SAM" id="Coils"/>
    </source>
</evidence>
<keyword evidence="14" id="KW-0175">Coiled coil</keyword>
<dbReference type="GO" id="GO:0007234">
    <property type="term" value="P:osmosensory signaling via phosphorelay pathway"/>
    <property type="evidence" value="ECO:0007669"/>
    <property type="project" value="TreeGrafter"/>
</dbReference>
<dbReference type="SMART" id="SM00387">
    <property type="entry name" value="HATPase_c"/>
    <property type="match status" value="1"/>
</dbReference>
<dbReference type="SUPFAM" id="SSF55874">
    <property type="entry name" value="ATPase domain of HSP90 chaperone/DNA topoisomerase II/histidine kinase"/>
    <property type="match status" value="1"/>
</dbReference>
<evidence type="ECO:0000256" key="7">
    <source>
        <dbReference type="ARBA" id="ARBA00022692"/>
    </source>
</evidence>
<evidence type="ECO:0000259" key="16">
    <source>
        <dbReference type="PROSITE" id="PS50109"/>
    </source>
</evidence>
<evidence type="ECO:0000256" key="13">
    <source>
        <dbReference type="ARBA" id="ARBA00023136"/>
    </source>
</evidence>